<keyword evidence="1" id="KW-0472">Membrane</keyword>
<feature type="transmembrane region" description="Helical" evidence="1">
    <location>
        <begin position="111"/>
        <end position="130"/>
    </location>
</feature>
<feature type="transmembrane region" description="Helical" evidence="1">
    <location>
        <begin position="168"/>
        <end position="190"/>
    </location>
</feature>
<evidence type="ECO:0000256" key="1">
    <source>
        <dbReference type="SAM" id="Phobius"/>
    </source>
</evidence>
<dbReference type="Proteomes" id="UP000295554">
    <property type="component" value="Unassembled WGS sequence"/>
</dbReference>
<protein>
    <submittedName>
        <fullName evidence="2">Uncharacterized protein</fullName>
    </submittedName>
</protein>
<dbReference type="RefSeq" id="WP_133214427.1">
    <property type="nucleotide sequence ID" value="NZ_SMSE01000004.1"/>
</dbReference>
<feature type="transmembrane region" description="Helical" evidence="1">
    <location>
        <begin position="38"/>
        <end position="63"/>
    </location>
</feature>
<reference evidence="2 3" key="1">
    <citation type="submission" date="2019-03" db="EMBL/GenBank/DDBJ databases">
        <title>Seongchinamella monodicae gen. nov., sp. nov., a novel member of the Gammaproteobacteria isolated from a tidal mudflat of beach.</title>
        <authorList>
            <person name="Yang H.G."/>
            <person name="Kang J.W."/>
            <person name="Lee S.D."/>
        </authorList>
    </citation>
    <scope>NUCLEOTIDE SEQUENCE [LARGE SCALE GENOMIC DNA]</scope>
    <source>
        <strain evidence="2 3">GH4-78</strain>
    </source>
</reference>
<dbReference type="EMBL" id="SMSE01000004">
    <property type="protein sequence ID" value="TDG11816.1"/>
    <property type="molecule type" value="Genomic_DNA"/>
</dbReference>
<evidence type="ECO:0000313" key="3">
    <source>
        <dbReference type="Proteomes" id="UP000295554"/>
    </source>
</evidence>
<dbReference type="AlphaFoldDB" id="A0A4R5LND9"/>
<keyword evidence="1" id="KW-0812">Transmembrane</keyword>
<feature type="transmembrane region" description="Helical" evidence="1">
    <location>
        <begin position="69"/>
        <end position="91"/>
    </location>
</feature>
<name>A0A4R5LND9_9GAMM</name>
<keyword evidence="1" id="KW-1133">Transmembrane helix</keyword>
<proteinExistence type="predicted"/>
<feature type="transmembrane region" description="Helical" evidence="1">
    <location>
        <begin position="142"/>
        <end position="161"/>
    </location>
</feature>
<comment type="caution">
    <text evidence="2">The sequence shown here is derived from an EMBL/GenBank/DDBJ whole genome shotgun (WGS) entry which is preliminary data.</text>
</comment>
<dbReference type="OrthoDB" id="5731031at2"/>
<feature type="transmembrane region" description="Helical" evidence="1">
    <location>
        <begin position="6"/>
        <end position="26"/>
    </location>
</feature>
<accession>A0A4R5LND9</accession>
<organism evidence="2 3">
    <name type="scientific">Seongchinamella unica</name>
    <dbReference type="NCBI Taxonomy" id="2547392"/>
    <lineage>
        <taxon>Bacteria</taxon>
        <taxon>Pseudomonadati</taxon>
        <taxon>Pseudomonadota</taxon>
        <taxon>Gammaproteobacteria</taxon>
        <taxon>Cellvibrionales</taxon>
        <taxon>Halieaceae</taxon>
        <taxon>Seongchinamella</taxon>
    </lineage>
</organism>
<sequence length="191" mass="22265">MSLFEYLSVFLSVIMGLGVTHILAGLSKTIHYRRTLKLFWVHTLWAINILIYIVIIWWGMFWWSKQVDWSFFEFLLLLLYAIALFLAASLLFPWELPKDFDFEVHFTQTRVWFFAVIFFAWCLDIPETVLKAEEGVRALPQIYLVLIATQLSLAAVAICCSNLSFHRFYAVFWPVFTVGYLSLTTLAVIAS</sequence>
<evidence type="ECO:0000313" key="2">
    <source>
        <dbReference type="EMBL" id="TDG11816.1"/>
    </source>
</evidence>
<keyword evidence="3" id="KW-1185">Reference proteome</keyword>
<gene>
    <name evidence="2" type="ORF">E2F43_15710</name>
</gene>